<evidence type="ECO:0000256" key="2">
    <source>
        <dbReference type="ARBA" id="ARBA00022723"/>
    </source>
</evidence>
<dbReference type="PANTHER" id="PTHR13794:SF58">
    <property type="entry name" value="MITOCHONDRIAL ENOLASE SUPERFAMILY MEMBER 1"/>
    <property type="match status" value="1"/>
</dbReference>
<evidence type="ECO:0000313" key="6">
    <source>
        <dbReference type="EMBL" id="SEG95599.1"/>
    </source>
</evidence>
<dbReference type="InterPro" id="IPR013342">
    <property type="entry name" value="Mandelate_racemase_C"/>
</dbReference>
<dbReference type="InterPro" id="IPR013341">
    <property type="entry name" value="Mandelate_racemase_N_dom"/>
</dbReference>
<dbReference type="SFLD" id="SFLDS00001">
    <property type="entry name" value="Enolase"/>
    <property type="match status" value="1"/>
</dbReference>
<dbReference type="SUPFAM" id="SSF51604">
    <property type="entry name" value="Enolase C-terminal domain-like"/>
    <property type="match status" value="1"/>
</dbReference>
<dbReference type="GO" id="GO:0016052">
    <property type="term" value="P:carbohydrate catabolic process"/>
    <property type="evidence" value="ECO:0007669"/>
    <property type="project" value="TreeGrafter"/>
</dbReference>
<feature type="region of interest" description="Disordered" evidence="4">
    <location>
        <begin position="376"/>
        <end position="402"/>
    </location>
</feature>
<dbReference type="InterPro" id="IPR046945">
    <property type="entry name" value="RHMD-like"/>
</dbReference>
<feature type="compositionally biased region" description="Basic and acidic residues" evidence="4">
    <location>
        <begin position="390"/>
        <end position="402"/>
    </location>
</feature>
<proteinExistence type="predicted"/>
<dbReference type="GO" id="GO:0016836">
    <property type="term" value="F:hydro-lyase activity"/>
    <property type="evidence" value="ECO:0007669"/>
    <property type="project" value="TreeGrafter"/>
</dbReference>
<dbReference type="Gene3D" id="3.30.390.10">
    <property type="entry name" value="Enolase-like, N-terminal domain"/>
    <property type="match status" value="1"/>
</dbReference>
<dbReference type="InterPro" id="IPR029065">
    <property type="entry name" value="Enolase_C-like"/>
</dbReference>
<dbReference type="Pfam" id="PF13378">
    <property type="entry name" value="MR_MLE_C"/>
    <property type="match status" value="1"/>
</dbReference>
<feature type="domain" description="Mandelate racemase/muconate lactonizing enzyme C-terminal" evidence="5">
    <location>
        <begin position="177"/>
        <end position="278"/>
    </location>
</feature>
<reference evidence="6 7" key="1">
    <citation type="submission" date="2016-10" db="EMBL/GenBank/DDBJ databases">
        <authorList>
            <person name="de Groot N.N."/>
        </authorList>
    </citation>
    <scope>NUCLEOTIDE SEQUENCE [LARGE SCALE GENOMIC DNA]</scope>
    <source>
        <strain evidence="6 7">CGMCC 4.2023</strain>
    </source>
</reference>
<name>A0A1H6EF10_9ACTN</name>
<gene>
    <name evidence="6" type="ORF">SAMN05216223_13417</name>
</gene>
<keyword evidence="7" id="KW-1185">Reference proteome</keyword>
<protein>
    <submittedName>
        <fullName evidence="6">L-alanine-DL-glutamate epimerase</fullName>
    </submittedName>
</protein>
<evidence type="ECO:0000256" key="4">
    <source>
        <dbReference type="SAM" id="MobiDB-lite"/>
    </source>
</evidence>
<evidence type="ECO:0000256" key="1">
    <source>
        <dbReference type="ARBA" id="ARBA00001946"/>
    </source>
</evidence>
<accession>A0A1H6EF10</accession>
<dbReference type="InterPro" id="IPR029017">
    <property type="entry name" value="Enolase-like_N"/>
</dbReference>
<dbReference type="Pfam" id="PF02746">
    <property type="entry name" value="MR_MLE_N"/>
    <property type="match status" value="1"/>
</dbReference>
<dbReference type="Gene3D" id="3.20.20.120">
    <property type="entry name" value="Enolase-like C-terminal domain"/>
    <property type="match status" value="1"/>
</dbReference>
<dbReference type="EMBL" id="FNVU01000034">
    <property type="protein sequence ID" value="SEG95599.1"/>
    <property type="molecule type" value="Genomic_DNA"/>
</dbReference>
<dbReference type="GO" id="GO:0000287">
    <property type="term" value="F:magnesium ion binding"/>
    <property type="evidence" value="ECO:0007669"/>
    <property type="project" value="TreeGrafter"/>
</dbReference>
<sequence length="402" mass="43251">MSRRTRESRSAPSRPGSSSRSVPSGRSDVAEPGTADGPEVEAVETTVYTVPTKSPEADGTLAWDATTLVVVRVYAGDQAGLGWTYGSPAAAAVVRDHLAEVVTGRPVWDIPAANEAMNRAVRNAARPGIAGHAISAMDIALWDLKARLLGLPLVRLLGAARTDVPVYGSGGFTTYDERRQDRQLRSWTEDQGIPRVKIKVGESWGAAEERDRERISRARRSIGDAAELYVDANGGYTRKQAVRMSRHLDAEHVTWFEEPVSSDDLTGLAQVRAAVQPDVTAGEYGYTLLSFHHLLAADAVDCPQADVTRCGGITVWLRVAALAEAHGLQISGHCAPHLHAHAAAAVPNLRHLEWFHDHVRIENQLFTGTLDPAGGSIRPGADGAPGHGLALREKTAEPYRES</sequence>
<dbReference type="InterPro" id="IPR018110">
    <property type="entry name" value="Mandel_Rmase/mucon_lact_enz_CS"/>
</dbReference>
<evidence type="ECO:0000259" key="5">
    <source>
        <dbReference type="SMART" id="SM00922"/>
    </source>
</evidence>
<dbReference type="AlphaFoldDB" id="A0A1H6EF10"/>
<dbReference type="SFLD" id="SFLDG00179">
    <property type="entry name" value="mandelate_racemase"/>
    <property type="match status" value="1"/>
</dbReference>
<dbReference type="InterPro" id="IPR036849">
    <property type="entry name" value="Enolase-like_C_sf"/>
</dbReference>
<dbReference type="GO" id="GO:0009063">
    <property type="term" value="P:amino acid catabolic process"/>
    <property type="evidence" value="ECO:0007669"/>
    <property type="project" value="InterPro"/>
</dbReference>
<evidence type="ECO:0000256" key="3">
    <source>
        <dbReference type="ARBA" id="ARBA00022842"/>
    </source>
</evidence>
<feature type="compositionally biased region" description="Low complexity" evidence="4">
    <location>
        <begin position="10"/>
        <end position="27"/>
    </location>
</feature>
<organism evidence="6 7">
    <name type="scientific">Actinacidiphila yanglinensis</name>
    <dbReference type="NCBI Taxonomy" id="310779"/>
    <lineage>
        <taxon>Bacteria</taxon>
        <taxon>Bacillati</taxon>
        <taxon>Actinomycetota</taxon>
        <taxon>Actinomycetes</taxon>
        <taxon>Kitasatosporales</taxon>
        <taxon>Streptomycetaceae</taxon>
        <taxon>Actinacidiphila</taxon>
    </lineage>
</organism>
<comment type="cofactor">
    <cofactor evidence="1">
        <name>Mg(2+)</name>
        <dbReference type="ChEBI" id="CHEBI:18420"/>
    </cofactor>
</comment>
<keyword evidence="2" id="KW-0479">Metal-binding</keyword>
<dbReference type="SUPFAM" id="SSF54826">
    <property type="entry name" value="Enolase N-terminal domain-like"/>
    <property type="match status" value="1"/>
</dbReference>
<evidence type="ECO:0000313" key="7">
    <source>
        <dbReference type="Proteomes" id="UP000236754"/>
    </source>
</evidence>
<keyword evidence="3" id="KW-0460">Magnesium</keyword>
<dbReference type="Proteomes" id="UP000236754">
    <property type="component" value="Unassembled WGS sequence"/>
</dbReference>
<dbReference type="SMART" id="SM00922">
    <property type="entry name" value="MR_MLE"/>
    <property type="match status" value="1"/>
</dbReference>
<feature type="region of interest" description="Disordered" evidence="4">
    <location>
        <begin position="1"/>
        <end position="41"/>
    </location>
</feature>
<dbReference type="PANTHER" id="PTHR13794">
    <property type="entry name" value="ENOLASE SUPERFAMILY, MANDELATE RACEMASE"/>
    <property type="match status" value="1"/>
</dbReference>
<dbReference type="PROSITE" id="PS00908">
    <property type="entry name" value="MR_MLE_1"/>
    <property type="match status" value="1"/>
</dbReference>